<organism evidence="18 19">
    <name type="scientific">Desmophyllum pertusum</name>
    <dbReference type="NCBI Taxonomy" id="174260"/>
    <lineage>
        <taxon>Eukaryota</taxon>
        <taxon>Metazoa</taxon>
        <taxon>Cnidaria</taxon>
        <taxon>Anthozoa</taxon>
        <taxon>Hexacorallia</taxon>
        <taxon>Scleractinia</taxon>
        <taxon>Caryophylliina</taxon>
        <taxon>Caryophylliidae</taxon>
        <taxon>Desmophyllum</taxon>
    </lineage>
</organism>
<keyword evidence="4 18" id="KW-0808">Transferase</keyword>
<comment type="similarity">
    <text evidence="7">Belongs to the acetyltransferase family. MAK3 subfamily.</text>
</comment>
<keyword evidence="5" id="KW-0539">Nucleus</keyword>
<dbReference type="Pfam" id="PF00583">
    <property type="entry name" value="Acetyltransf_1"/>
    <property type="match status" value="1"/>
</dbReference>
<dbReference type="SUPFAM" id="SSF55729">
    <property type="entry name" value="Acyl-CoA N-acyltransferases (Nat)"/>
    <property type="match status" value="1"/>
</dbReference>
<evidence type="ECO:0000313" key="19">
    <source>
        <dbReference type="Proteomes" id="UP001163046"/>
    </source>
</evidence>
<dbReference type="Proteomes" id="UP001163046">
    <property type="component" value="Unassembled WGS sequence"/>
</dbReference>
<dbReference type="GO" id="GO:0120518">
    <property type="term" value="F:protein N-terminal-methionine acetyltransferase activity"/>
    <property type="evidence" value="ECO:0007669"/>
    <property type="project" value="UniProtKB-EC"/>
</dbReference>
<keyword evidence="6 18" id="KW-0012">Acyltransferase</keyword>
<dbReference type="GO" id="GO:0005634">
    <property type="term" value="C:nucleus"/>
    <property type="evidence" value="ECO:0007669"/>
    <property type="project" value="UniProtKB-SubCell"/>
</dbReference>
<dbReference type="FunFam" id="3.40.630.30:FF:000010">
    <property type="entry name" value="Putative N-alpha-acetyltransferase 30"/>
    <property type="match status" value="1"/>
</dbReference>
<comment type="catalytic activity">
    <reaction evidence="8">
        <text>N-terminal L-methionyl-L-isoleucyl-[protein] + acetyl-CoA = N-terminal N(alpha)-acetyl-L-methionyl-L-isoleucyl-[protein] + CoA + H(+)</text>
        <dbReference type="Rhea" id="RHEA:50524"/>
        <dbReference type="Rhea" id="RHEA-COMP:12713"/>
        <dbReference type="Rhea" id="RHEA-COMP:12714"/>
        <dbReference type="ChEBI" id="CHEBI:15378"/>
        <dbReference type="ChEBI" id="CHEBI:57287"/>
        <dbReference type="ChEBI" id="CHEBI:57288"/>
        <dbReference type="ChEBI" id="CHEBI:133379"/>
        <dbReference type="ChEBI" id="CHEBI:133380"/>
        <dbReference type="EC" id="2.3.1.256"/>
    </reaction>
</comment>
<evidence type="ECO:0000256" key="9">
    <source>
        <dbReference type="ARBA" id="ARBA00051225"/>
    </source>
</evidence>
<evidence type="ECO:0000256" key="13">
    <source>
        <dbReference type="ARBA" id="ARBA00066994"/>
    </source>
</evidence>
<evidence type="ECO:0000259" key="17">
    <source>
        <dbReference type="PROSITE" id="PS51186"/>
    </source>
</evidence>
<comment type="catalytic activity">
    <reaction evidence="11">
        <text>N-terminal L-methionyl-L-phenylalanyl-[protein] + acetyl-CoA = N-terminal N(alpha)-acetyl-L-methionyl-L-phenylalanyl-[protein] + CoA + H(+)</text>
        <dbReference type="Rhea" id="RHEA:50528"/>
        <dbReference type="Rhea" id="RHEA-COMP:12715"/>
        <dbReference type="Rhea" id="RHEA-COMP:12716"/>
        <dbReference type="ChEBI" id="CHEBI:15378"/>
        <dbReference type="ChEBI" id="CHEBI:57287"/>
        <dbReference type="ChEBI" id="CHEBI:57288"/>
        <dbReference type="ChEBI" id="CHEBI:133382"/>
        <dbReference type="ChEBI" id="CHEBI:133383"/>
        <dbReference type="EC" id="2.3.1.256"/>
    </reaction>
</comment>
<dbReference type="EC" id="2.3.1.256" evidence="13"/>
<dbReference type="Gene3D" id="3.40.630.30">
    <property type="match status" value="1"/>
</dbReference>
<keyword evidence="3" id="KW-0963">Cytoplasm</keyword>
<evidence type="ECO:0000256" key="14">
    <source>
        <dbReference type="ARBA" id="ARBA00076746"/>
    </source>
</evidence>
<evidence type="ECO:0000256" key="4">
    <source>
        <dbReference type="ARBA" id="ARBA00022679"/>
    </source>
</evidence>
<protein>
    <recommendedName>
        <fullName evidence="13">N-terminal methionine N(alpha)-acetyltransferase NatC</fullName>
        <ecNumber evidence="13">2.3.1.256</ecNumber>
    </recommendedName>
    <alternativeName>
        <fullName evidence="14">N-acetyltransferase MAK3 homolog</fullName>
    </alternativeName>
    <alternativeName>
        <fullName evidence="15">NatC catalytic subunit</fullName>
    </alternativeName>
</protein>
<evidence type="ECO:0000256" key="5">
    <source>
        <dbReference type="ARBA" id="ARBA00023242"/>
    </source>
</evidence>
<dbReference type="InterPro" id="IPR000182">
    <property type="entry name" value="GNAT_dom"/>
</dbReference>
<comment type="catalytic activity">
    <reaction evidence="9">
        <text>N-terminal L-methionyl-L-leucyl-[protein] + acetyl-CoA = N-terminal N(alpha)-acetyl-L-methionyl-L-leucyl-[protein] + CoA + H(+)</text>
        <dbReference type="Rhea" id="RHEA:50520"/>
        <dbReference type="Rhea" id="RHEA-COMP:12711"/>
        <dbReference type="Rhea" id="RHEA-COMP:12712"/>
        <dbReference type="ChEBI" id="CHEBI:15378"/>
        <dbReference type="ChEBI" id="CHEBI:57287"/>
        <dbReference type="ChEBI" id="CHEBI:57288"/>
        <dbReference type="ChEBI" id="CHEBI:133377"/>
        <dbReference type="ChEBI" id="CHEBI:133378"/>
        <dbReference type="EC" id="2.3.1.256"/>
    </reaction>
</comment>
<dbReference type="InterPro" id="IPR044542">
    <property type="entry name" value="NAA30-like"/>
</dbReference>
<evidence type="ECO:0000256" key="11">
    <source>
        <dbReference type="ARBA" id="ARBA00052362"/>
    </source>
</evidence>
<reference evidence="18" key="1">
    <citation type="submission" date="2023-01" db="EMBL/GenBank/DDBJ databases">
        <title>Genome assembly of the deep-sea coral Lophelia pertusa.</title>
        <authorList>
            <person name="Herrera S."/>
            <person name="Cordes E."/>
        </authorList>
    </citation>
    <scope>NUCLEOTIDE SEQUENCE</scope>
    <source>
        <strain evidence="18">USNM1676648</strain>
        <tissue evidence="18">Polyp</tissue>
    </source>
</reference>
<accession>A0A9X0CI99</accession>
<dbReference type="CDD" id="cd04301">
    <property type="entry name" value="NAT_SF"/>
    <property type="match status" value="1"/>
</dbReference>
<dbReference type="PANTHER" id="PTHR45896">
    <property type="entry name" value="N-ALPHA-ACETYLTRANSFERASE 30"/>
    <property type="match status" value="1"/>
</dbReference>
<dbReference type="EMBL" id="MU827330">
    <property type="protein sequence ID" value="KAJ7354956.1"/>
    <property type="molecule type" value="Genomic_DNA"/>
</dbReference>
<name>A0A9X0CI99_9CNID</name>
<dbReference type="PANTHER" id="PTHR45896:SF1">
    <property type="entry name" value="N-ALPHA-ACETYLTRANSFERASE 30"/>
    <property type="match status" value="1"/>
</dbReference>
<dbReference type="InterPro" id="IPR016181">
    <property type="entry name" value="Acyl_CoA_acyltransferase"/>
</dbReference>
<evidence type="ECO:0000256" key="2">
    <source>
        <dbReference type="ARBA" id="ARBA00004496"/>
    </source>
</evidence>
<sequence>MESAPAESNNETSIKTSQDRNVILNGEFSTSCHGKEGISDPEQPQIICGTKKVTDLNGVTIHAQSYPGSSSSENHLTLGHTDQSKCDPSTTDMSPPEEQKPSEQAGPADASEKSINLTYVGYESELQMEAIMALITKDLSEPYSIYTYRYFIHNWPKLCFLAMDGEKCVGAVVCKLDMHKNMIRRGYIAMLAVEKEYRRHKIGSNLVVRAIKAMIEDCCDEVVLETEVSNTAALRLYENLGFVRDKRLFRYYLNGVDALRLKLWLR</sequence>
<evidence type="ECO:0000256" key="3">
    <source>
        <dbReference type="ARBA" id="ARBA00022490"/>
    </source>
</evidence>
<dbReference type="GO" id="GO:0031417">
    <property type="term" value="C:NatC complex"/>
    <property type="evidence" value="ECO:0007669"/>
    <property type="project" value="UniProtKB-ARBA"/>
</dbReference>
<evidence type="ECO:0000256" key="15">
    <source>
        <dbReference type="ARBA" id="ARBA00078622"/>
    </source>
</evidence>
<comment type="subcellular location">
    <subcellularLocation>
        <location evidence="2">Cytoplasm</location>
    </subcellularLocation>
    <subcellularLocation>
        <location evidence="1">Nucleus</location>
    </subcellularLocation>
</comment>
<feature type="region of interest" description="Disordered" evidence="16">
    <location>
        <begin position="1"/>
        <end position="44"/>
    </location>
</feature>
<dbReference type="OrthoDB" id="249099at2759"/>
<comment type="caution">
    <text evidence="18">The sequence shown here is derived from an EMBL/GenBank/DDBJ whole genome shotgun (WGS) entry which is preliminary data.</text>
</comment>
<feature type="compositionally biased region" description="Polar residues" evidence="16">
    <location>
        <begin position="64"/>
        <end position="75"/>
    </location>
</feature>
<evidence type="ECO:0000256" key="1">
    <source>
        <dbReference type="ARBA" id="ARBA00004123"/>
    </source>
</evidence>
<evidence type="ECO:0000313" key="18">
    <source>
        <dbReference type="EMBL" id="KAJ7354956.1"/>
    </source>
</evidence>
<evidence type="ECO:0000256" key="10">
    <source>
        <dbReference type="ARBA" id="ARBA00052207"/>
    </source>
</evidence>
<evidence type="ECO:0000256" key="7">
    <source>
        <dbReference type="ARBA" id="ARBA00024025"/>
    </source>
</evidence>
<feature type="domain" description="N-acetyltransferase" evidence="17">
    <location>
        <begin position="117"/>
        <end position="266"/>
    </location>
</feature>
<gene>
    <name evidence="18" type="primary">NAA30</name>
    <name evidence="18" type="ORF">OS493_029065</name>
</gene>
<evidence type="ECO:0000256" key="16">
    <source>
        <dbReference type="SAM" id="MobiDB-lite"/>
    </source>
</evidence>
<evidence type="ECO:0000256" key="6">
    <source>
        <dbReference type="ARBA" id="ARBA00023315"/>
    </source>
</evidence>
<evidence type="ECO:0000256" key="8">
    <source>
        <dbReference type="ARBA" id="ARBA00050754"/>
    </source>
</evidence>
<dbReference type="PROSITE" id="PS51186">
    <property type="entry name" value="GNAT"/>
    <property type="match status" value="1"/>
</dbReference>
<dbReference type="AlphaFoldDB" id="A0A9X0CI99"/>
<feature type="region of interest" description="Disordered" evidence="16">
    <location>
        <begin position="64"/>
        <end position="110"/>
    </location>
</feature>
<comment type="catalytic activity">
    <reaction evidence="12">
        <text>N-terminal L-methionyl-L-tryptophyl-[protein] + acetyl-CoA = N-terminal N(alpha)-acetyl-L-methionyl-L-tryptophyl-[protein] + CoA + H(+)</text>
        <dbReference type="Rhea" id="RHEA:50560"/>
        <dbReference type="Rhea" id="RHEA-COMP:12724"/>
        <dbReference type="Rhea" id="RHEA-COMP:12725"/>
        <dbReference type="ChEBI" id="CHEBI:15378"/>
        <dbReference type="ChEBI" id="CHEBI:57287"/>
        <dbReference type="ChEBI" id="CHEBI:57288"/>
        <dbReference type="ChEBI" id="CHEBI:133386"/>
        <dbReference type="ChEBI" id="CHEBI:133387"/>
        <dbReference type="EC" id="2.3.1.256"/>
    </reaction>
</comment>
<evidence type="ECO:0000256" key="12">
    <source>
        <dbReference type="ARBA" id="ARBA00052477"/>
    </source>
</evidence>
<comment type="catalytic activity">
    <reaction evidence="10">
        <text>N-terminal L-methionyl-L-tyrosyl-[protein] + acetyl-CoA = N-terminal N(alpha)-acetyl-L-methionyl-L-tyrosyl-[protein] + CoA + H(+)</text>
        <dbReference type="Rhea" id="RHEA:50532"/>
        <dbReference type="Rhea" id="RHEA-COMP:12717"/>
        <dbReference type="Rhea" id="RHEA-COMP:12718"/>
        <dbReference type="ChEBI" id="CHEBI:15378"/>
        <dbReference type="ChEBI" id="CHEBI:57287"/>
        <dbReference type="ChEBI" id="CHEBI:57288"/>
        <dbReference type="ChEBI" id="CHEBI:133384"/>
        <dbReference type="ChEBI" id="CHEBI:133385"/>
        <dbReference type="EC" id="2.3.1.256"/>
    </reaction>
</comment>
<proteinExistence type="inferred from homology"/>
<feature type="compositionally biased region" description="Polar residues" evidence="16">
    <location>
        <begin position="1"/>
        <end position="20"/>
    </location>
</feature>
<keyword evidence="19" id="KW-1185">Reference proteome</keyword>